<evidence type="ECO:0000256" key="4">
    <source>
        <dbReference type="ARBA" id="ARBA00023054"/>
    </source>
</evidence>
<dbReference type="Pfam" id="PF07106">
    <property type="entry name" value="WHD_TBPIP"/>
    <property type="match status" value="1"/>
</dbReference>
<evidence type="ECO:0000256" key="6">
    <source>
        <dbReference type="ARBA" id="ARBA00023242"/>
    </source>
</evidence>
<accession>A0A8H7VP88</accession>
<dbReference type="InterPro" id="IPR040661">
    <property type="entry name" value="LZ3wCH"/>
</dbReference>
<dbReference type="GO" id="GO:0120231">
    <property type="term" value="C:DNA recombinase auxiliary factor complex"/>
    <property type="evidence" value="ECO:0007669"/>
    <property type="project" value="TreeGrafter"/>
</dbReference>
<gene>
    <name evidence="10" type="ORF">INT45_010488</name>
</gene>
<dbReference type="InterPro" id="IPR010776">
    <property type="entry name" value="Hop2_WH_dom"/>
</dbReference>
<dbReference type="InterPro" id="IPR036388">
    <property type="entry name" value="WH-like_DNA-bd_sf"/>
</dbReference>
<evidence type="ECO:0000256" key="5">
    <source>
        <dbReference type="ARBA" id="ARBA00023172"/>
    </source>
</evidence>
<keyword evidence="4" id="KW-0175">Coiled coil</keyword>
<dbReference type="GO" id="GO:0000709">
    <property type="term" value="P:meiotic joint molecule formation"/>
    <property type="evidence" value="ECO:0007669"/>
    <property type="project" value="TreeGrafter"/>
</dbReference>
<comment type="similarity">
    <text evidence="2">Belongs to the HOP2 family.</text>
</comment>
<dbReference type="GO" id="GO:0120230">
    <property type="term" value="F:recombinase activator activity"/>
    <property type="evidence" value="ECO:0007669"/>
    <property type="project" value="TreeGrafter"/>
</dbReference>
<feature type="domain" description="Leucine zipper with capping helix" evidence="9">
    <location>
        <begin position="144"/>
        <end position="194"/>
    </location>
</feature>
<keyword evidence="7" id="KW-0469">Meiosis</keyword>
<dbReference type="GO" id="GO:0010774">
    <property type="term" value="P:meiotic strand invasion involved in reciprocal meiotic recombination"/>
    <property type="evidence" value="ECO:0007669"/>
    <property type="project" value="TreeGrafter"/>
</dbReference>
<organism evidence="10 11">
    <name type="scientific">Circinella minor</name>
    <dbReference type="NCBI Taxonomy" id="1195481"/>
    <lineage>
        <taxon>Eukaryota</taxon>
        <taxon>Fungi</taxon>
        <taxon>Fungi incertae sedis</taxon>
        <taxon>Mucoromycota</taxon>
        <taxon>Mucoromycotina</taxon>
        <taxon>Mucoromycetes</taxon>
        <taxon>Mucorales</taxon>
        <taxon>Lichtheimiaceae</taxon>
        <taxon>Circinella</taxon>
    </lineage>
</organism>
<evidence type="ECO:0000256" key="3">
    <source>
        <dbReference type="ARBA" id="ARBA00016093"/>
    </source>
</evidence>
<name>A0A8H7VP88_9FUNG</name>
<evidence type="ECO:0000313" key="10">
    <source>
        <dbReference type="EMBL" id="KAG2221964.1"/>
    </source>
</evidence>
<reference evidence="10 11" key="1">
    <citation type="submission" date="2020-12" db="EMBL/GenBank/DDBJ databases">
        <title>Metabolic potential, ecology and presence of endohyphal bacteria is reflected in genomic diversity of Mucoromycotina.</title>
        <authorList>
            <person name="Muszewska A."/>
            <person name="Okrasinska A."/>
            <person name="Steczkiewicz K."/>
            <person name="Drgas O."/>
            <person name="Orlowska M."/>
            <person name="Perlinska-Lenart U."/>
            <person name="Aleksandrzak-Piekarczyk T."/>
            <person name="Szatraj K."/>
            <person name="Zielenkiewicz U."/>
            <person name="Pilsyk S."/>
            <person name="Malc E."/>
            <person name="Mieczkowski P."/>
            <person name="Kruszewska J.S."/>
            <person name="Biernat P."/>
            <person name="Pawlowska J."/>
        </authorList>
    </citation>
    <scope>NUCLEOTIDE SEQUENCE [LARGE SCALE GENOMIC DNA]</scope>
    <source>
        <strain evidence="10 11">CBS 142.35</strain>
    </source>
</reference>
<dbReference type="GO" id="GO:0007129">
    <property type="term" value="P:homologous chromosome pairing at meiosis"/>
    <property type="evidence" value="ECO:0007669"/>
    <property type="project" value="TreeGrafter"/>
</dbReference>
<keyword evidence="5" id="KW-0233">DNA recombination</keyword>
<dbReference type="Proteomes" id="UP000646827">
    <property type="component" value="Unassembled WGS sequence"/>
</dbReference>
<keyword evidence="6" id="KW-0539">Nucleus</keyword>
<evidence type="ECO:0000313" key="11">
    <source>
        <dbReference type="Proteomes" id="UP000646827"/>
    </source>
</evidence>
<dbReference type="Pfam" id="PF18517">
    <property type="entry name" value="LZ3wCH"/>
    <property type="match status" value="1"/>
</dbReference>
<comment type="caution">
    <text evidence="10">The sequence shown here is derived from an EMBL/GenBank/DDBJ whole genome shotgun (WGS) entry which is preliminary data.</text>
</comment>
<dbReference type="OrthoDB" id="272266at2759"/>
<dbReference type="AlphaFoldDB" id="A0A8H7VP88"/>
<evidence type="ECO:0000256" key="7">
    <source>
        <dbReference type="ARBA" id="ARBA00023254"/>
    </source>
</evidence>
<dbReference type="GO" id="GO:0003690">
    <property type="term" value="F:double-stranded DNA binding"/>
    <property type="evidence" value="ECO:0007669"/>
    <property type="project" value="TreeGrafter"/>
</dbReference>
<protein>
    <recommendedName>
        <fullName evidence="3">Homologous-pairing protein 2 homolog</fullName>
    </recommendedName>
</protein>
<evidence type="ECO:0000256" key="1">
    <source>
        <dbReference type="ARBA" id="ARBA00004123"/>
    </source>
</evidence>
<evidence type="ECO:0000256" key="2">
    <source>
        <dbReference type="ARBA" id="ARBA00007922"/>
    </source>
</evidence>
<evidence type="ECO:0000259" key="9">
    <source>
        <dbReference type="Pfam" id="PF18517"/>
    </source>
</evidence>
<dbReference type="PANTHER" id="PTHR15938">
    <property type="entry name" value="TBP-1 INTERACTING PROTEIN"/>
    <property type="match status" value="1"/>
</dbReference>
<evidence type="ECO:0000259" key="8">
    <source>
        <dbReference type="Pfam" id="PF07106"/>
    </source>
</evidence>
<dbReference type="EMBL" id="JAEPRB010000095">
    <property type="protein sequence ID" value="KAG2221964.1"/>
    <property type="molecule type" value="Genomic_DNA"/>
</dbReference>
<sequence>MSKKKLNAEEEVFDYMRKVNRPYNARKYPKANIVKILDRLIDQNIIYSKTYGKTNIYSVKQDKENEMNNKEQQEIMDKQLNEFYNDNELLSKNNIIYEKQLKQLKSEPRNDDAKELIPKLIEKNNIIQIHINQLKSNTILLSNEEKQKIDSEYNFMRKEWRIRRKIGREMFNTITENMPGKLNEFKEQLGIEEDTISYEDSFSL</sequence>
<proteinExistence type="inferred from homology"/>
<dbReference type="GO" id="GO:0000794">
    <property type="term" value="C:condensed nuclear chromosome"/>
    <property type="evidence" value="ECO:0007669"/>
    <property type="project" value="TreeGrafter"/>
</dbReference>
<dbReference type="PANTHER" id="PTHR15938:SF0">
    <property type="entry name" value="HOMOLOGOUS-PAIRING PROTEIN 2 HOMOLOG"/>
    <property type="match status" value="1"/>
</dbReference>
<comment type="subcellular location">
    <subcellularLocation>
        <location evidence="1">Nucleus</location>
    </subcellularLocation>
</comment>
<keyword evidence="11" id="KW-1185">Reference proteome</keyword>
<dbReference type="Gene3D" id="1.10.10.10">
    <property type="entry name" value="Winged helix-like DNA-binding domain superfamily/Winged helix DNA-binding domain"/>
    <property type="match status" value="1"/>
</dbReference>
<feature type="domain" description="Homologous-pairing protein 2 winged helix" evidence="8">
    <location>
        <begin position="7"/>
        <end position="60"/>
    </location>
</feature>